<dbReference type="CDD" id="cd12510">
    <property type="entry name" value="RRM1_RBM12_like"/>
    <property type="match status" value="1"/>
</dbReference>
<accession>A0A7M7KSU5</accession>
<feature type="region of interest" description="Disordered" evidence="4">
    <location>
        <begin position="601"/>
        <end position="641"/>
    </location>
</feature>
<keyword evidence="7" id="KW-1185">Reference proteome</keyword>
<dbReference type="EnsemblMetazoa" id="XM_022815455">
    <property type="protein sequence ID" value="XP_022671190"/>
    <property type="gene ID" value="LOC111254525"/>
</dbReference>
<proteinExistence type="predicted"/>
<dbReference type="GeneID" id="111254525"/>
<feature type="region of interest" description="Disordered" evidence="4">
    <location>
        <begin position="335"/>
        <end position="393"/>
    </location>
</feature>
<reference evidence="6" key="1">
    <citation type="submission" date="2021-01" db="UniProtKB">
        <authorList>
            <consortium name="EnsemblMetazoa"/>
        </authorList>
    </citation>
    <scope>IDENTIFICATION</scope>
</reference>
<dbReference type="CDD" id="cd00590">
    <property type="entry name" value="RRM_SF"/>
    <property type="match status" value="1"/>
</dbReference>
<dbReference type="PROSITE" id="PS50102">
    <property type="entry name" value="RRM"/>
    <property type="match status" value="2"/>
</dbReference>
<dbReference type="InParanoid" id="A0A7M7KSU5"/>
<feature type="compositionally biased region" description="Basic and acidic residues" evidence="4">
    <location>
        <begin position="190"/>
        <end position="219"/>
    </location>
</feature>
<dbReference type="RefSeq" id="XP_022671190.1">
    <property type="nucleotide sequence ID" value="XM_022815455.1"/>
</dbReference>
<evidence type="ECO:0000313" key="6">
    <source>
        <dbReference type="EnsemblMetazoa" id="XP_022671191"/>
    </source>
</evidence>
<dbReference type="SMART" id="SM00360">
    <property type="entry name" value="RRM"/>
    <property type="match status" value="4"/>
</dbReference>
<feature type="compositionally biased region" description="Low complexity" evidence="4">
    <location>
        <begin position="335"/>
        <end position="345"/>
    </location>
</feature>
<feature type="compositionally biased region" description="Low complexity" evidence="4">
    <location>
        <begin position="363"/>
        <end position="393"/>
    </location>
</feature>
<feature type="region of interest" description="Disordered" evidence="4">
    <location>
        <begin position="754"/>
        <end position="797"/>
    </location>
</feature>
<keyword evidence="1" id="KW-0677">Repeat</keyword>
<dbReference type="EnsemblMetazoa" id="XM_022815456">
    <property type="protein sequence ID" value="XP_022671191"/>
    <property type="gene ID" value="LOC111254525"/>
</dbReference>
<evidence type="ECO:0000259" key="5">
    <source>
        <dbReference type="PROSITE" id="PS50102"/>
    </source>
</evidence>
<dbReference type="InterPro" id="IPR000504">
    <property type="entry name" value="RRM_dom"/>
</dbReference>
<dbReference type="PANTHER" id="PTHR13976">
    <property type="entry name" value="HETEROGENEOUS NUCLEAR RIBONUCLEOPROTEIN-RELATED"/>
    <property type="match status" value="1"/>
</dbReference>
<dbReference type="EnsemblMetazoa" id="XM_022815454">
    <property type="protein sequence ID" value="XP_022671189"/>
    <property type="gene ID" value="LOC111254525"/>
</dbReference>
<dbReference type="Gene3D" id="3.30.70.330">
    <property type="match status" value="4"/>
</dbReference>
<dbReference type="Pfam" id="PF00076">
    <property type="entry name" value="RRM_1"/>
    <property type="match status" value="1"/>
</dbReference>
<evidence type="ECO:0000256" key="2">
    <source>
        <dbReference type="ARBA" id="ARBA00022884"/>
    </source>
</evidence>
<dbReference type="FunCoup" id="A0A7M7KSU5">
    <property type="interactions" value="1274"/>
</dbReference>
<evidence type="ECO:0000313" key="7">
    <source>
        <dbReference type="Proteomes" id="UP000594260"/>
    </source>
</evidence>
<dbReference type="InterPro" id="IPR035979">
    <property type="entry name" value="RBD_domain_sf"/>
</dbReference>
<name>A0A7M7KSU5_VARDE</name>
<evidence type="ECO:0000256" key="4">
    <source>
        <dbReference type="SAM" id="MobiDB-lite"/>
    </source>
</evidence>
<feature type="compositionally biased region" description="Basic residues" evidence="4">
    <location>
        <begin position="176"/>
        <end position="189"/>
    </location>
</feature>
<protein>
    <recommendedName>
        <fullName evidence="5">RRM domain-containing protein</fullName>
    </recommendedName>
</protein>
<feature type="domain" description="RRM" evidence="5">
    <location>
        <begin position="857"/>
        <end position="935"/>
    </location>
</feature>
<dbReference type="OMA" id="HIFTESK"/>
<feature type="compositionally biased region" description="Basic residues" evidence="4">
    <location>
        <begin position="138"/>
        <end position="154"/>
    </location>
</feature>
<feature type="domain" description="RRM" evidence="5">
    <location>
        <begin position="4"/>
        <end position="77"/>
    </location>
</feature>
<evidence type="ECO:0000256" key="3">
    <source>
        <dbReference type="PROSITE-ProRule" id="PRU00176"/>
    </source>
</evidence>
<dbReference type="RefSeq" id="XP_022671189.1">
    <property type="nucleotide sequence ID" value="XM_022815454.1"/>
</dbReference>
<organism evidence="6 7">
    <name type="scientific">Varroa destructor</name>
    <name type="common">Honeybee mite</name>
    <dbReference type="NCBI Taxonomy" id="109461"/>
    <lineage>
        <taxon>Eukaryota</taxon>
        <taxon>Metazoa</taxon>
        <taxon>Ecdysozoa</taxon>
        <taxon>Arthropoda</taxon>
        <taxon>Chelicerata</taxon>
        <taxon>Arachnida</taxon>
        <taxon>Acari</taxon>
        <taxon>Parasitiformes</taxon>
        <taxon>Mesostigmata</taxon>
        <taxon>Gamasina</taxon>
        <taxon>Dermanyssoidea</taxon>
        <taxon>Varroidae</taxon>
        <taxon>Varroa</taxon>
    </lineage>
</organism>
<dbReference type="RefSeq" id="XP_022671191.1">
    <property type="nucleotide sequence ID" value="XM_022815456.1"/>
</dbReference>
<dbReference type="CDD" id="cd12254">
    <property type="entry name" value="RRM_hnRNPH_ESRPs_RBM12_like"/>
    <property type="match status" value="1"/>
</dbReference>
<dbReference type="GO" id="GO:0003723">
    <property type="term" value="F:RNA binding"/>
    <property type="evidence" value="ECO:0007669"/>
    <property type="project" value="UniProtKB-UniRule"/>
</dbReference>
<sequence>MSHIIIRLQNLPWEANSQDIRRFFEGLSIPEGGVHIVGGDRGDAFIAFATDEDARQGMAKDGQEIKGIKIKLLLSSNNEMQKIVEQARQAHLNMLSRAQVAPIAAPVVPLPVVTAPKILEVAKKSPEVVVIKEDPPRKRSRSRSRDRRRSRSRERKRDRSRDRKRSRSRSRDRNNRSRGGRRRSRSRSRDRRDRNGRDRRRSDDMKDGNSRDLPGERDQQSQPASENNDTPVWEPGMQPGAAALGGAALSLIGLPGLGGLPANFTNLLQGMQGGLPVNPLVMAQALAQTAAVQQTATVPALPTIPELAQPRPNVSPAVTLPTVPKIAGLKNALLPTPDATPARKATPPPPSNLPVFPMFKNQANANAGGSNASSANSTNSTNSNSTTATTNGNGVTIETLHFKMSGMQQLPNYIDVKHFFCGVSLPNGSIRFKWEARFPVIFINVKDLDDAKVVQRLDGELLGQTPVHMKSIDRIEFLKGEEFYVETPHQLDSLRFNRPGQGLVLGGRAKPIEQDLVVVIIGIPFEVTEHDVREFLSGINVTEIFIEYNQAGHSVGHCFAKLASHNDLELSLGQCGKRIKHRNVEVLVANKHIFTESKELYEKKRRPGGGTAAGTVTGAQRPPRNHEKRPSRFSNIEDPPALPAMPPPTGRFGLDPSKTVLSIHGLPFDCVDRQIKDMCLELGVKTDQIHIKNGSNPREPSCAFVECLNAEDAAVVANMSGQPYYGYTLTIEAVTVEFMRNSMNLPISAPPMPPFGMPPMGPQGFDGPAGGPFRGRGRGRGRGGGGGRGPQGHQQFPPMNGVMPYPAAGPGAGMGMPMGDPMGGAHNGGSVVPPSVKAALPELPILSPTDPFANPQCVVAICNLNYGAGVEDLIEVFKDYNIRKDLIMRRYNEQNQPTGDARVAFANPQDAAEAVKRFNGTQLLGRTLRLTLLAR</sequence>
<keyword evidence="2 3" id="KW-0694">RNA-binding</keyword>
<dbReference type="AlphaFoldDB" id="A0A7M7KSU5"/>
<dbReference type="SUPFAM" id="SSF54928">
    <property type="entry name" value="RNA-binding domain, RBD"/>
    <property type="match status" value="3"/>
</dbReference>
<dbReference type="OrthoDB" id="2588702at2759"/>
<evidence type="ECO:0000256" key="1">
    <source>
        <dbReference type="ARBA" id="ARBA00022737"/>
    </source>
</evidence>
<dbReference type="InterPro" id="IPR012677">
    <property type="entry name" value="Nucleotide-bd_a/b_plait_sf"/>
</dbReference>
<feature type="region of interest" description="Disordered" evidence="4">
    <location>
        <begin position="132"/>
        <end position="239"/>
    </location>
</feature>
<dbReference type="KEGG" id="vde:111254525"/>
<dbReference type="Proteomes" id="UP000594260">
    <property type="component" value="Unplaced"/>
</dbReference>
<feature type="compositionally biased region" description="Polar residues" evidence="4">
    <location>
        <begin position="220"/>
        <end position="230"/>
    </location>
</feature>
<dbReference type="InterPro" id="IPR050666">
    <property type="entry name" value="ESRP"/>
</dbReference>